<gene>
    <name evidence="3" type="ORF">H1R20_g15073</name>
</gene>
<keyword evidence="1" id="KW-0732">Signal</keyword>
<evidence type="ECO:0000259" key="2">
    <source>
        <dbReference type="PROSITE" id="PS51762"/>
    </source>
</evidence>
<evidence type="ECO:0000313" key="4">
    <source>
        <dbReference type="Proteomes" id="UP001140091"/>
    </source>
</evidence>
<dbReference type="SUPFAM" id="SSF49899">
    <property type="entry name" value="Concanavalin A-like lectins/glucanases"/>
    <property type="match status" value="1"/>
</dbReference>
<dbReference type="OrthoDB" id="192832at2759"/>
<reference evidence="3" key="1">
    <citation type="submission" date="2022-06" db="EMBL/GenBank/DDBJ databases">
        <title>Genome Sequence of Candolleomyces eurysporus.</title>
        <authorList>
            <person name="Buettner E."/>
        </authorList>
    </citation>
    <scope>NUCLEOTIDE SEQUENCE</scope>
    <source>
        <strain evidence="3">VTCC 930004</strain>
    </source>
</reference>
<dbReference type="GO" id="GO:0004553">
    <property type="term" value="F:hydrolase activity, hydrolyzing O-glycosyl compounds"/>
    <property type="evidence" value="ECO:0007669"/>
    <property type="project" value="InterPro"/>
</dbReference>
<dbReference type="GO" id="GO:0009251">
    <property type="term" value="P:glucan catabolic process"/>
    <property type="evidence" value="ECO:0007669"/>
    <property type="project" value="TreeGrafter"/>
</dbReference>
<protein>
    <recommendedName>
        <fullName evidence="2">GH16 domain-containing protein</fullName>
    </recommendedName>
</protein>
<organism evidence="3 4">
    <name type="scientific">Candolleomyces eurysporus</name>
    <dbReference type="NCBI Taxonomy" id="2828524"/>
    <lineage>
        <taxon>Eukaryota</taxon>
        <taxon>Fungi</taxon>
        <taxon>Dikarya</taxon>
        <taxon>Basidiomycota</taxon>
        <taxon>Agaricomycotina</taxon>
        <taxon>Agaricomycetes</taxon>
        <taxon>Agaricomycetidae</taxon>
        <taxon>Agaricales</taxon>
        <taxon>Agaricineae</taxon>
        <taxon>Psathyrellaceae</taxon>
        <taxon>Candolleomyces</taxon>
    </lineage>
</organism>
<keyword evidence="4" id="KW-1185">Reference proteome</keyword>
<accession>A0A9W8IY54</accession>
<dbReference type="PANTHER" id="PTHR10963:SF24">
    <property type="entry name" value="GLYCOSIDASE C21B10.07-RELATED"/>
    <property type="match status" value="1"/>
</dbReference>
<feature type="domain" description="GH16" evidence="2">
    <location>
        <begin position="41"/>
        <end position="294"/>
    </location>
</feature>
<feature type="chain" id="PRO_5040943367" description="GH16 domain-containing protein" evidence="1">
    <location>
        <begin position="26"/>
        <end position="347"/>
    </location>
</feature>
<proteinExistence type="predicted"/>
<dbReference type="InterPro" id="IPR000757">
    <property type="entry name" value="Beta-glucanase-like"/>
</dbReference>
<dbReference type="InterPro" id="IPR013320">
    <property type="entry name" value="ConA-like_dom_sf"/>
</dbReference>
<name>A0A9W8IY54_9AGAR</name>
<dbReference type="EMBL" id="JANBPK010001522">
    <property type="protein sequence ID" value="KAJ2922018.1"/>
    <property type="molecule type" value="Genomic_DNA"/>
</dbReference>
<dbReference type="Gene3D" id="2.60.120.200">
    <property type="match status" value="1"/>
</dbReference>
<feature type="signal peptide" evidence="1">
    <location>
        <begin position="1"/>
        <end position="25"/>
    </location>
</feature>
<feature type="non-terminal residue" evidence="3">
    <location>
        <position position="347"/>
    </location>
</feature>
<sequence>MLPRSFHSGLLTHLILLATALVVSAQHYRIKDVFIGQDFFNSWTWETLQDPTHGRVNYVDQATAISKNLSYVVDNQFVMRADSSSVVSINSRGRDSIRIKSNEAYGAALMVLDLAHMPEGCATWPAWWTLSAEGPWPVGGEIDIIEGVNLNSNNAATLHTSSACSMADPRNHKGTATSIDCDVAANSNQGCGTKFSRDDSYGSKFNRGNGGWYVVQRDAAAGIKVWFWPRDDSSLPQSVRYGSPNIDIGPEWGMPEASFTFENCDYGAHFDAHQVLFDLTFCGDWAGSTFLSSGCGVVSCDEYVDKNPDKFQNAYWAINSMRVYTPEDHGNGRPHMRPFDLVHDIFN</sequence>
<dbReference type="AlphaFoldDB" id="A0A9W8IY54"/>
<dbReference type="InterPro" id="IPR050546">
    <property type="entry name" value="Glycosyl_Hydrlase_16"/>
</dbReference>
<dbReference type="Pfam" id="PF26113">
    <property type="entry name" value="GH16_XgeA"/>
    <property type="match status" value="1"/>
</dbReference>
<dbReference type="CDD" id="cd02181">
    <property type="entry name" value="GH16_fungal_Lam16A_glucanase"/>
    <property type="match status" value="1"/>
</dbReference>
<dbReference type="PROSITE" id="PS51762">
    <property type="entry name" value="GH16_2"/>
    <property type="match status" value="1"/>
</dbReference>
<comment type="caution">
    <text evidence="3">The sequence shown here is derived from an EMBL/GenBank/DDBJ whole genome shotgun (WGS) entry which is preliminary data.</text>
</comment>
<evidence type="ECO:0000256" key="1">
    <source>
        <dbReference type="SAM" id="SignalP"/>
    </source>
</evidence>
<dbReference type="Proteomes" id="UP001140091">
    <property type="component" value="Unassembled WGS sequence"/>
</dbReference>
<dbReference type="PANTHER" id="PTHR10963">
    <property type="entry name" value="GLYCOSYL HYDROLASE-RELATED"/>
    <property type="match status" value="1"/>
</dbReference>
<evidence type="ECO:0000313" key="3">
    <source>
        <dbReference type="EMBL" id="KAJ2922018.1"/>
    </source>
</evidence>